<keyword evidence="3 6" id="KW-0732">Signal</keyword>
<evidence type="ECO:0000256" key="5">
    <source>
        <dbReference type="ARBA" id="ARBA00023237"/>
    </source>
</evidence>
<dbReference type="RefSeq" id="WP_274510494.1">
    <property type="nucleotide sequence ID" value="NZ_CP082270.1"/>
</dbReference>
<dbReference type="Pfam" id="PF06629">
    <property type="entry name" value="MipA"/>
    <property type="match status" value="1"/>
</dbReference>
<reference evidence="7 8" key="1">
    <citation type="submission" date="2021-08" db="EMBL/GenBank/DDBJ databases">
        <title>Stenotrophomonas forensis sp. nov., isolated from contaminated viral transport media.</title>
        <authorList>
            <person name="Nguyen S.V."/>
            <person name="Edwards D."/>
            <person name="Scott S."/>
            <person name="Doss J."/>
            <person name="Merid S."/>
            <person name="Zelaya E."/>
            <person name="Maza C."/>
            <person name="Mann M."/>
            <person name="Hamilton B."/>
            <person name="Blackwell R."/>
            <person name="Tran A."/>
            <person name="Hauser J."/>
        </authorList>
    </citation>
    <scope>NUCLEOTIDE SEQUENCE [LARGE SCALE GENOMIC DNA]</scope>
    <source>
        <strain evidence="7 8">DFS-20110405</strain>
    </source>
</reference>
<evidence type="ECO:0000313" key="8">
    <source>
        <dbReference type="Proteomes" id="UP001216828"/>
    </source>
</evidence>
<comment type="subcellular location">
    <subcellularLocation>
        <location evidence="1">Cell outer membrane</location>
    </subcellularLocation>
</comment>
<keyword evidence="4" id="KW-0472">Membrane</keyword>
<evidence type="ECO:0000256" key="6">
    <source>
        <dbReference type="SAM" id="SignalP"/>
    </source>
</evidence>
<feature type="chain" id="PRO_5045151119" evidence="6">
    <location>
        <begin position="20"/>
        <end position="265"/>
    </location>
</feature>
<protein>
    <submittedName>
        <fullName evidence="7">MipA/OmpV family protein</fullName>
    </submittedName>
</protein>
<accession>A0ABY7XWG4</accession>
<organism evidence="7 8">
    <name type="scientific">Stenotrophomonas forensis</name>
    <dbReference type="NCBI Taxonomy" id="2871169"/>
    <lineage>
        <taxon>Bacteria</taxon>
        <taxon>Pseudomonadati</taxon>
        <taxon>Pseudomonadota</taxon>
        <taxon>Gammaproteobacteria</taxon>
        <taxon>Lysobacterales</taxon>
        <taxon>Lysobacteraceae</taxon>
        <taxon>Stenotrophomonas</taxon>
        <taxon>Stenotrophomonas maltophilia group</taxon>
    </lineage>
</organism>
<evidence type="ECO:0000256" key="4">
    <source>
        <dbReference type="ARBA" id="ARBA00023136"/>
    </source>
</evidence>
<evidence type="ECO:0000256" key="2">
    <source>
        <dbReference type="ARBA" id="ARBA00005722"/>
    </source>
</evidence>
<evidence type="ECO:0000256" key="3">
    <source>
        <dbReference type="ARBA" id="ARBA00022729"/>
    </source>
</evidence>
<feature type="signal peptide" evidence="6">
    <location>
        <begin position="1"/>
        <end position="19"/>
    </location>
</feature>
<evidence type="ECO:0000256" key="1">
    <source>
        <dbReference type="ARBA" id="ARBA00004442"/>
    </source>
</evidence>
<keyword evidence="5" id="KW-0998">Cell outer membrane</keyword>
<gene>
    <name evidence="7" type="ORF">K5L94_11835</name>
</gene>
<dbReference type="InterPro" id="IPR010583">
    <property type="entry name" value="MipA"/>
</dbReference>
<dbReference type="PANTHER" id="PTHR38776">
    <property type="entry name" value="MLTA-INTERACTING PROTEIN-RELATED"/>
    <property type="match status" value="1"/>
</dbReference>
<dbReference type="Proteomes" id="UP001216828">
    <property type="component" value="Chromosome"/>
</dbReference>
<sequence length="265" mass="28774">MIKFLCPVLACSLSFTALAQEGPGGGPDDQGPPRWGLGLAAVVTDSPYAGEGTRVMPIPLVSYHGERFYFEGLGAGWVFLKNDSFELAAVAKGRMDGFDVKDLGRSELARNGVDYRLLDDRDMGLDLGAKVKWSGRGGELEAELLADATDTSGGQEFSLQYGYGFDVGKARLTPNAGVTWQSKDMANYYYGTLKEEVARGVVDYKPGAVTIPHVGVSYFRPLGEKWMLMGFAQYKFLPDKITDSPLIERDTSGSATLFIGFSRGF</sequence>
<dbReference type="PANTHER" id="PTHR38776:SF1">
    <property type="entry name" value="MLTA-INTERACTING PROTEIN-RELATED"/>
    <property type="match status" value="1"/>
</dbReference>
<proteinExistence type="inferred from homology"/>
<dbReference type="EMBL" id="CP082270">
    <property type="protein sequence ID" value="WDM61847.1"/>
    <property type="molecule type" value="Genomic_DNA"/>
</dbReference>
<keyword evidence="8" id="KW-1185">Reference proteome</keyword>
<comment type="similarity">
    <text evidence="2">Belongs to the MipA/OmpV family.</text>
</comment>
<name>A0ABY7XWG4_9GAMM</name>
<evidence type="ECO:0000313" key="7">
    <source>
        <dbReference type="EMBL" id="WDM61847.1"/>
    </source>
</evidence>